<dbReference type="WBParaSite" id="PS1159_v2.g18056.t1">
    <property type="protein sequence ID" value="PS1159_v2.g18056.t1"/>
    <property type="gene ID" value="PS1159_v2.g18056"/>
</dbReference>
<accession>A0AC35FJ76</accession>
<evidence type="ECO:0000313" key="2">
    <source>
        <dbReference type="WBParaSite" id="PS1159_v2.g18056.t1"/>
    </source>
</evidence>
<protein>
    <submittedName>
        <fullName evidence="2">CCR4-NOT transcription complex subunit 1</fullName>
    </submittedName>
</protein>
<evidence type="ECO:0000313" key="1">
    <source>
        <dbReference type="Proteomes" id="UP000887580"/>
    </source>
</evidence>
<reference evidence="2" key="1">
    <citation type="submission" date="2022-11" db="UniProtKB">
        <authorList>
            <consortium name="WormBaseParasite"/>
        </authorList>
    </citation>
    <scope>IDENTIFICATION</scope>
</reference>
<name>A0AC35FJ76_9BILA</name>
<sequence>MSLNFSFKDKPQIFGNYGSQQPFDEGRYKNFNLNKFQNVHNNVHSSLSAKKSNEFLRETTKYDRFNAAQNNFSINEKWSKEKENAKALKFSSFGENYVHLKNQNKNCNASNKNNSTLSLHIEAYENSVVKNEGKLSTEKDKKKMVTKTWKTINHLFDSNDSTNIFEIPRQQKDNVTEPEVMQFKASQQLLDSNQIPLMPASNTETLEKNTERDGQKIVLSEKELAEEVSFLFNNLSFVNYSNKVDDLRQILDKHDDTCRKWLAQYLVMKRITLEQNFHSLYNSFLIALNDKKLNRFVKQETLRNIKILLKSDKKIDTSNWSFDDRLLLKNLGRWLGLITIGRNEVLFMKELDLNGLLLEATSKGEQEILYIVPFVVKLLESSATSLLFKPCSAWVSQLLRTLAFIYMQPNIKLAIKFEYEVLCQHLNVPLRCVLPAYSYLPHENAASVESLNPTIFFPIYDYNEINIYDQIDMHFDIPVELPLFHIFPALSSYCRKAISDAIRENMDEMVKRAGAAAILLTEDLINKDFAFCPDPQQMRIAYLFMVRSLTSGAGMVTSKEPLTTSIIGHLRRLIQHQLELSGDNDPDLARMADATMVHILEKNIELACCYVVKTACEKAMIEIDKRMEDAIQRRRNGIKLEISPEIQAIIDSIPQELRPINGPFDEDTFEVYKTFGAQIIGFKFTGTIDPIVNHLPPPENYCQEPFQYPVVSASQFQERAELVFADWTKFCAYSCFAPSQIVGPYLAGLMEKYFLPINDQYMIRFLKAALDISTNVSYELLSSTDKTFGSVSQSHCSSCYTIDAFAKLACFYVRNAASDEGKLEMINRVLEMVTTTLVVDHDIKCKKFNGLPFLRIFITLIKEFCRKDKYLFKPNDPFYGHFAESFGRALNEIQPRRAPAFAFHWLEILGHRHFLTAYLSPMYTSDVTRAVYAKLFVGHIKFLAPCFRNIDLPSPMHSLYIGTIRLMFLILHDFPDMFCEYYYVFCDVIPPNCVQFRNIVLSAYPSNMKLPDPYNKSFEAVGASREMNIITKLSSKMFTSISENVRSQLQNFMENPLNSKFLKELLGSLKISDVPGSKYNASCINAAIYCIGLRGISKIKEKKESISMLNVGDVTSMKAFQILISSFCTEGRYLLFNALANQLRYPNAQTQYFACTILYLFKRATTDAIREQITRCLFERILAVRPHPWGILYIFRELFTNAEYGFWEYEFVRGDPQIEQKFINVAKTWNVTITPKVRQEPSEPKSKKVKKF</sequence>
<dbReference type="Proteomes" id="UP000887580">
    <property type="component" value="Unplaced"/>
</dbReference>
<proteinExistence type="predicted"/>
<organism evidence="1 2">
    <name type="scientific">Panagrolaimus sp. PS1159</name>
    <dbReference type="NCBI Taxonomy" id="55785"/>
    <lineage>
        <taxon>Eukaryota</taxon>
        <taxon>Metazoa</taxon>
        <taxon>Ecdysozoa</taxon>
        <taxon>Nematoda</taxon>
        <taxon>Chromadorea</taxon>
        <taxon>Rhabditida</taxon>
        <taxon>Tylenchina</taxon>
        <taxon>Panagrolaimomorpha</taxon>
        <taxon>Panagrolaimoidea</taxon>
        <taxon>Panagrolaimidae</taxon>
        <taxon>Panagrolaimus</taxon>
    </lineage>
</organism>